<feature type="transmembrane region" description="Helical" evidence="9">
    <location>
        <begin position="182"/>
        <end position="202"/>
    </location>
</feature>
<evidence type="ECO:0000313" key="12">
    <source>
        <dbReference type="Proteomes" id="UP000029839"/>
    </source>
</evidence>
<evidence type="ECO:0000256" key="9">
    <source>
        <dbReference type="RuleBase" id="RU361157"/>
    </source>
</evidence>
<proteinExistence type="inferred from homology"/>
<feature type="transmembrane region" description="Helical" evidence="9">
    <location>
        <begin position="247"/>
        <end position="266"/>
    </location>
</feature>
<feature type="transmembrane region" description="Helical" evidence="9">
    <location>
        <begin position="34"/>
        <end position="57"/>
    </location>
</feature>
<protein>
    <recommendedName>
        <fullName evidence="9">Transport permease protein</fullName>
    </recommendedName>
</protein>
<keyword evidence="5" id="KW-0997">Cell inner membrane</keyword>
<dbReference type="PANTHER" id="PTHR30413:SF8">
    <property type="entry name" value="TRANSPORT PERMEASE PROTEIN"/>
    <property type="match status" value="1"/>
</dbReference>
<dbReference type="Pfam" id="PF01061">
    <property type="entry name" value="ABC2_membrane"/>
    <property type="match status" value="1"/>
</dbReference>
<evidence type="ECO:0000256" key="4">
    <source>
        <dbReference type="ARBA" id="ARBA00022475"/>
    </source>
</evidence>
<name>A0A0A0BMQ2_9CELL</name>
<feature type="domain" description="ABC transmembrane type-2" evidence="10">
    <location>
        <begin position="31"/>
        <end position="269"/>
    </location>
</feature>
<comment type="subcellular location">
    <subcellularLocation>
        <location evidence="1">Cell inner membrane</location>
        <topology evidence="1">Multi-pass membrane protein</topology>
    </subcellularLocation>
    <subcellularLocation>
        <location evidence="9">Cell membrane</location>
        <topology evidence="9">Multi-pass membrane protein</topology>
    </subcellularLocation>
</comment>
<evidence type="ECO:0000313" key="11">
    <source>
        <dbReference type="EMBL" id="KGM09190.1"/>
    </source>
</evidence>
<evidence type="ECO:0000259" key="10">
    <source>
        <dbReference type="PROSITE" id="PS51012"/>
    </source>
</evidence>
<evidence type="ECO:0000256" key="8">
    <source>
        <dbReference type="ARBA" id="ARBA00023136"/>
    </source>
</evidence>
<evidence type="ECO:0000256" key="5">
    <source>
        <dbReference type="ARBA" id="ARBA00022519"/>
    </source>
</evidence>
<dbReference type="GO" id="GO:0015920">
    <property type="term" value="P:lipopolysaccharide transport"/>
    <property type="evidence" value="ECO:0007669"/>
    <property type="project" value="TreeGrafter"/>
</dbReference>
<keyword evidence="12" id="KW-1185">Reference proteome</keyword>
<evidence type="ECO:0000256" key="6">
    <source>
        <dbReference type="ARBA" id="ARBA00022692"/>
    </source>
</evidence>
<keyword evidence="7 9" id="KW-1133">Transmembrane helix</keyword>
<sequence>MELVRELRRSPELLANLTRREVKGKYKRTALGQLWSLANPIAAMLIYSAVFGIILQVPVPEGDPSGLHSFPVFLLCGLLPWSFFIGVVNGGMGALVGNENLIKKVWFPRSVLIVATTLSTMFTWSIEMLVLAVVLVVLGAQVWVYLPLVVLVMALLALFATGVAMVFAIANVYFRDVTHLSSILFQAWFYLTPVLYPVSIVAEQSDRIGPLPGGITVLDVYRLNPMERFMEVFRNLLYDNRLPDLGSVLYCVGWTAVALVVGAWVFQRHQGKLAELL</sequence>
<accession>A0A0A0BMQ2</accession>
<keyword evidence="8 9" id="KW-0472">Membrane</keyword>
<comment type="caution">
    <text evidence="11">The sequence shown here is derived from an EMBL/GenBank/DDBJ whole genome shotgun (WGS) entry which is preliminary data.</text>
</comment>
<keyword evidence="4 9" id="KW-1003">Cell membrane</keyword>
<reference evidence="11 12" key="2">
    <citation type="journal article" date="2015" name="Stand. Genomic Sci.">
        <title>Draft genome sequence of Cellulomonas carbonis T26(T) and comparative analysis of six Cellulomonas genomes.</title>
        <authorList>
            <person name="Zhuang W."/>
            <person name="Zhang S."/>
            <person name="Xia X."/>
            <person name="Wang G."/>
        </authorList>
    </citation>
    <scope>NUCLEOTIDE SEQUENCE [LARGE SCALE GENOMIC DNA]</scope>
    <source>
        <strain evidence="11 12">T26</strain>
    </source>
</reference>
<feature type="transmembrane region" description="Helical" evidence="9">
    <location>
        <begin position="144"/>
        <end position="170"/>
    </location>
</feature>
<keyword evidence="3 9" id="KW-0813">Transport</keyword>
<dbReference type="GO" id="GO:0140359">
    <property type="term" value="F:ABC-type transporter activity"/>
    <property type="evidence" value="ECO:0007669"/>
    <property type="project" value="InterPro"/>
</dbReference>
<keyword evidence="6 9" id="KW-0812">Transmembrane</keyword>
<dbReference type="InterPro" id="IPR013525">
    <property type="entry name" value="ABC2_TM"/>
</dbReference>
<dbReference type="GO" id="GO:0005886">
    <property type="term" value="C:plasma membrane"/>
    <property type="evidence" value="ECO:0007669"/>
    <property type="project" value="UniProtKB-SubCell"/>
</dbReference>
<dbReference type="EMBL" id="AXCY01000115">
    <property type="protein sequence ID" value="KGM09190.1"/>
    <property type="molecule type" value="Genomic_DNA"/>
</dbReference>
<dbReference type="InterPro" id="IPR047817">
    <property type="entry name" value="ABC2_TM_bact-type"/>
</dbReference>
<organism evidence="11 12">
    <name type="scientific">Cellulomonas carbonis T26</name>
    <dbReference type="NCBI Taxonomy" id="947969"/>
    <lineage>
        <taxon>Bacteria</taxon>
        <taxon>Bacillati</taxon>
        <taxon>Actinomycetota</taxon>
        <taxon>Actinomycetes</taxon>
        <taxon>Micrococcales</taxon>
        <taxon>Cellulomonadaceae</taxon>
        <taxon>Cellulomonas</taxon>
    </lineage>
</organism>
<feature type="transmembrane region" description="Helical" evidence="9">
    <location>
        <begin position="111"/>
        <end position="138"/>
    </location>
</feature>
<dbReference type="PANTHER" id="PTHR30413">
    <property type="entry name" value="INNER MEMBRANE TRANSPORT PERMEASE"/>
    <property type="match status" value="1"/>
</dbReference>
<gene>
    <name evidence="11" type="ORF">N868_03840</name>
</gene>
<comment type="similarity">
    <text evidence="2 9">Belongs to the ABC-2 integral membrane protein family.</text>
</comment>
<feature type="transmembrane region" description="Helical" evidence="9">
    <location>
        <begin position="69"/>
        <end position="90"/>
    </location>
</feature>
<evidence type="ECO:0000256" key="1">
    <source>
        <dbReference type="ARBA" id="ARBA00004429"/>
    </source>
</evidence>
<evidence type="ECO:0000256" key="3">
    <source>
        <dbReference type="ARBA" id="ARBA00022448"/>
    </source>
</evidence>
<dbReference type="Proteomes" id="UP000029839">
    <property type="component" value="Unassembled WGS sequence"/>
</dbReference>
<dbReference type="PROSITE" id="PS51012">
    <property type="entry name" value="ABC_TM2"/>
    <property type="match status" value="1"/>
</dbReference>
<evidence type="ECO:0000256" key="2">
    <source>
        <dbReference type="ARBA" id="ARBA00007783"/>
    </source>
</evidence>
<evidence type="ECO:0000256" key="7">
    <source>
        <dbReference type="ARBA" id="ARBA00022989"/>
    </source>
</evidence>
<reference evidence="11 12" key="1">
    <citation type="submission" date="2013-08" db="EMBL/GenBank/DDBJ databases">
        <title>Genome sequencing of Cellulomonas carbonis T26.</title>
        <authorList>
            <person name="Chen F."/>
            <person name="Li Y."/>
            <person name="Wang G."/>
        </authorList>
    </citation>
    <scope>NUCLEOTIDE SEQUENCE [LARGE SCALE GENOMIC DNA]</scope>
    <source>
        <strain evidence="11 12">T26</strain>
    </source>
</reference>
<dbReference type="OrthoDB" id="9789409at2"/>
<dbReference type="AlphaFoldDB" id="A0A0A0BMQ2"/>